<dbReference type="SUPFAM" id="SSF52833">
    <property type="entry name" value="Thioredoxin-like"/>
    <property type="match status" value="1"/>
</dbReference>
<dbReference type="PROSITE" id="PS00636">
    <property type="entry name" value="DNAJ_1"/>
    <property type="match status" value="1"/>
</dbReference>
<dbReference type="PRINTS" id="PR00625">
    <property type="entry name" value="JDOMAIN"/>
</dbReference>
<evidence type="ECO:0000256" key="5">
    <source>
        <dbReference type="ARBA" id="ARBA00035043"/>
    </source>
</evidence>
<dbReference type="PROSITE" id="PS50076">
    <property type="entry name" value="DNAJ_2"/>
    <property type="match status" value="1"/>
</dbReference>
<comment type="subcellular location">
    <subcellularLocation>
        <location evidence="1">Endoplasmic reticulum membrane</location>
        <topology evidence="1">Single-pass type IV membrane protein</topology>
    </subcellularLocation>
</comment>
<dbReference type="PANTHER" id="PTHR44303:SF2">
    <property type="entry name" value="DNAJ HOMOLOG SUBFAMILY C MEMBER 16"/>
    <property type="match status" value="1"/>
</dbReference>
<dbReference type="InterPro" id="IPR018253">
    <property type="entry name" value="DnaJ_domain_CS"/>
</dbReference>
<proteinExistence type="predicted"/>
<protein>
    <recommendedName>
        <fullName evidence="2">DnaJ homolog subfamily C member 16</fullName>
    </recommendedName>
    <alternativeName>
        <fullName evidence="5">Endoplasmic reticulum DNA J domain-containing protein 8</fullName>
    </alternativeName>
</protein>
<comment type="caution">
    <text evidence="10">The sequence shown here is derived from an EMBL/GenBank/DDBJ whole genome shotgun (WGS) entry which is preliminary data.</text>
</comment>
<dbReference type="GO" id="GO:0006914">
    <property type="term" value="P:autophagy"/>
    <property type="evidence" value="ECO:0007669"/>
    <property type="project" value="UniProtKB-KW"/>
</dbReference>
<evidence type="ECO:0000256" key="6">
    <source>
        <dbReference type="SAM" id="SignalP"/>
    </source>
</evidence>
<feature type="signal peptide" evidence="6">
    <location>
        <begin position="1"/>
        <end position="27"/>
    </location>
</feature>
<evidence type="ECO:0000259" key="8">
    <source>
        <dbReference type="PROSITE" id="PS51352"/>
    </source>
</evidence>
<name>A0A8S1AUJ8_ARCPL</name>
<dbReference type="InterPro" id="IPR052448">
    <property type="entry name" value="DnaJ_C16_autophagy_reg"/>
</dbReference>
<keyword evidence="11" id="KW-1185">Reference proteome</keyword>
<evidence type="ECO:0000256" key="3">
    <source>
        <dbReference type="ARBA" id="ARBA00023006"/>
    </source>
</evidence>
<dbReference type="SMART" id="SM00271">
    <property type="entry name" value="DnaJ"/>
    <property type="match status" value="1"/>
</dbReference>
<evidence type="ECO:0000313" key="10">
    <source>
        <dbReference type="EMBL" id="CAB3252042.1"/>
    </source>
</evidence>
<dbReference type="OrthoDB" id="10065037at2759"/>
<evidence type="ECO:0000256" key="2">
    <source>
        <dbReference type="ARBA" id="ARBA00020921"/>
    </source>
</evidence>
<dbReference type="Gene3D" id="1.10.287.110">
    <property type="entry name" value="DnaJ domain"/>
    <property type="match status" value="1"/>
</dbReference>
<dbReference type="Proteomes" id="UP000494106">
    <property type="component" value="Unassembled WGS sequence"/>
</dbReference>
<accession>A0A8S1AUJ8</accession>
<dbReference type="PROSITE" id="PS51352">
    <property type="entry name" value="THIOREDOXIN_2"/>
    <property type="match status" value="1"/>
</dbReference>
<dbReference type="AlphaFoldDB" id="A0A8S1AUJ8"/>
<feature type="chain" id="PRO_5036273141" description="DnaJ homolog subfamily C member 16" evidence="6">
    <location>
        <begin position="28"/>
        <end position="811"/>
    </location>
</feature>
<dbReference type="InterPro" id="IPR036869">
    <property type="entry name" value="J_dom_sf"/>
</dbReference>
<reference evidence="11 12" key="1">
    <citation type="submission" date="2020-04" db="EMBL/GenBank/DDBJ databases">
        <authorList>
            <person name="Wallbank WR R."/>
            <person name="Pardo Diaz C."/>
            <person name="Kozak K."/>
            <person name="Martin S."/>
            <person name="Jiggins C."/>
            <person name="Moest M."/>
            <person name="Warren A I."/>
            <person name="Byers J.R.P. K."/>
            <person name="Montejo-Kovacevich G."/>
            <person name="Yen C E."/>
        </authorList>
    </citation>
    <scope>NUCLEOTIDE SEQUENCE [LARGE SCALE GENOMIC DNA]</scope>
</reference>
<dbReference type="InterPro" id="IPR001623">
    <property type="entry name" value="DnaJ_domain"/>
</dbReference>
<organism evidence="10 12">
    <name type="scientific">Arctia plantaginis</name>
    <name type="common">Wood tiger moth</name>
    <name type="synonym">Phalaena plantaginis</name>
    <dbReference type="NCBI Taxonomy" id="874455"/>
    <lineage>
        <taxon>Eukaryota</taxon>
        <taxon>Metazoa</taxon>
        <taxon>Ecdysozoa</taxon>
        <taxon>Arthropoda</taxon>
        <taxon>Hexapoda</taxon>
        <taxon>Insecta</taxon>
        <taxon>Pterygota</taxon>
        <taxon>Neoptera</taxon>
        <taxon>Endopterygota</taxon>
        <taxon>Lepidoptera</taxon>
        <taxon>Glossata</taxon>
        <taxon>Ditrysia</taxon>
        <taxon>Noctuoidea</taxon>
        <taxon>Erebidae</taxon>
        <taxon>Arctiinae</taxon>
        <taxon>Arctia</taxon>
    </lineage>
</organism>
<gene>
    <name evidence="10" type="ORF">APLA_LOCUS13891</name>
    <name evidence="9" type="ORF">APLA_LOCUS5773</name>
</gene>
<evidence type="ECO:0000256" key="1">
    <source>
        <dbReference type="ARBA" id="ARBA00004163"/>
    </source>
</evidence>
<dbReference type="InterPro" id="IPR013766">
    <property type="entry name" value="Thioredoxin_domain"/>
</dbReference>
<dbReference type="InterPro" id="IPR036249">
    <property type="entry name" value="Thioredoxin-like_sf"/>
</dbReference>
<dbReference type="Proteomes" id="UP000494256">
    <property type="component" value="Unassembled WGS sequence"/>
</dbReference>
<evidence type="ECO:0000313" key="11">
    <source>
        <dbReference type="Proteomes" id="UP000494106"/>
    </source>
</evidence>
<keyword evidence="6" id="KW-0732">Signal</keyword>
<dbReference type="EMBL" id="CADEBD010000364">
    <property type="protein sequence ID" value="CAB3252042.1"/>
    <property type="molecule type" value="Genomic_DNA"/>
</dbReference>
<feature type="domain" description="Thioredoxin" evidence="8">
    <location>
        <begin position="141"/>
        <end position="249"/>
    </location>
</feature>
<evidence type="ECO:0000256" key="4">
    <source>
        <dbReference type="ARBA" id="ARBA00035002"/>
    </source>
</evidence>
<dbReference type="EMBL" id="CADEBC010000483">
    <property type="protein sequence ID" value="CAB3234753.1"/>
    <property type="molecule type" value="Genomic_DNA"/>
</dbReference>
<evidence type="ECO:0000259" key="7">
    <source>
        <dbReference type="PROSITE" id="PS50076"/>
    </source>
</evidence>
<dbReference type="Pfam" id="PF00226">
    <property type="entry name" value="DnaJ"/>
    <property type="match status" value="1"/>
</dbReference>
<dbReference type="SUPFAM" id="SSF46565">
    <property type="entry name" value="Chaperone J-domain"/>
    <property type="match status" value="1"/>
</dbReference>
<dbReference type="CDD" id="cd06257">
    <property type="entry name" value="DnaJ"/>
    <property type="match status" value="1"/>
</dbReference>
<keyword evidence="3" id="KW-0072">Autophagy</keyword>
<sequence length="811" mass="93481">MKWECKGWIGLWLWTVVLLALCPLLLTQKIGDPYKILGIHRKASLTEIRKAYRQLAKEWHPDKNVDPNAETRFVEIKQAYELLSDSERRQAYDSFGITNEDDHLYKPRHDYSTYARYSNDPFEELFGAHFRTQDQDITLFHKLSVTARHFENNIVEKSIHTPALVLFYTDWCFDCVRSAAAWRRLVEALQPLGVTMATVHAGHEASLARRVGVHGVPCLTFVLDKHVYIYKEGLASLPKILEFIRWKFPYKLVSAIGDSNVDGFVSDFEDNKVKALIFEERQNIRLRYLITAFHYRDRVAFGFVDMRLRDSHNVTGRYKVQRHMDTMVLLKEDSSEPAATVSTNEIPTQTLHQLIDSNQMLTLPRLSSQSVLESVCPVEWRAARRRLCCVLVCGGGAAGDAARRALRQLARAPPERLHYAYVYAHKQPDFIHALANGSGSDISEMEHRIVIIWRREPTRIQYEWLNETWPTCTHAHCVNDHLPADPAIRAELLKYHERLNETKRALDQLIKRLLKPTEVMAYEAHVQELLDEAALGAVRRAWRTLREWAERGAAALHTQRAVSALSVLATVALVLGAGYLMAYLIRVEEESVQRQKEERKKQNGSGKKNNNEIQSELRLHELRAEKYNGLVRLLKPGCRTIVLLVDMQSRVQLLSKFHKIVWPYRKNKTLLFAYLCVERNIVWFRRVLQLSLGGGELRLNARNCVGTVLALNPHRKYFCIYHAKHPECAKPHKRMSRMTRSLGESGMGDPEAGAFIGFHTEPDSSSADESPDPPVLMQENLLDGLENWLDRLFEGSTHRYYINYWPDMTTK</sequence>
<dbReference type="Gene3D" id="3.40.30.10">
    <property type="entry name" value="Glutaredoxin"/>
    <property type="match status" value="1"/>
</dbReference>
<dbReference type="GO" id="GO:0005789">
    <property type="term" value="C:endoplasmic reticulum membrane"/>
    <property type="evidence" value="ECO:0007669"/>
    <property type="project" value="UniProtKB-SubCell"/>
</dbReference>
<evidence type="ECO:0000313" key="12">
    <source>
        <dbReference type="Proteomes" id="UP000494256"/>
    </source>
</evidence>
<comment type="function">
    <text evidence="4">Plays an important role in regulating the size of autophagosomes during the formation process.</text>
</comment>
<evidence type="ECO:0000313" key="9">
    <source>
        <dbReference type="EMBL" id="CAB3234753.1"/>
    </source>
</evidence>
<dbReference type="Pfam" id="PF00085">
    <property type="entry name" value="Thioredoxin"/>
    <property type="match status" value="1"/>
</dbReference>
<feature type="domain" description="J" evidence="7">
    <location>
        <begin position="32"/>
        <end position="96"/>
    </location>
</feature>
<dbReference type="PANTHER" id="PTHR44303">
    <property type="entry name" value="DNAJ HOMOLOG SUBFAMILY C MEMBER 16"/>
    <property type="match status" value="1"/>
</dbReference>